<gene>
    <name evidence="1" type="primary">PCMP-E86_1</name>
    <name evidence="1" type="ORF">CK203_055758</name>
</gene>
<reference evidence="1 2" key="1">
    <citation type="journal article" date="2018" name="PLoS Genet.">
        <title>Population sequencing reveals clonal diversity and ancestral inbreeding in the grapevine cultivar Chardonnay.</title>
        <authorList>
            <person name="Roach M.J."/>
            <person name="Johnson D.L."/>
            <person name="Bohlmann J."/>
            <person name="van Vuuren H.J."/>
            <person name="Jones S.J."/>
            <person name="Pretorius I.S."/>
            <person name="Schmidt S.A."/>
            <person name="Borneman A.R."/>
        </authorList>
    </citation>
    <scope>NUCLEOTIDE SEQUENCE [LARGE SCALE GENOMIC DNA]</scope>
    <source>
        <strain evidence="2">cv. Chardonnay</strain>
        <tissue evidence="1">Leaf</tissue>
    </source>
</reference>
<dbReference type="InterPro" id="IPR011990">
    <property type="entry name" value="TPR-like_helical_dom_sf"/>
</dbReference>
<dbReference type="Gene3D" id="1.25.40.10">
    <property type="entry name" value="Tetratricopeptide repeat domain"/>
    <property type="match status" value="1"/>
</dbReference>
<dbReference type="InterPro" id="IPR046960">
    <property type="entry name" value="PPR_At4g14850-like_plant"/>
</dbReference>
<comment type="caution">
    <text evidence="1">The sequence shown here is derived from an EMBL/GenBank/DDBJ whole genome shotgun (WGS) entry which is preliminary data.</text>
</comment>
<name>A0A438H1C2_VITVI</name>
<dbReference type="GO" id="GO:0009451">
    <property type="term" value="P:RNA modification"/>
    <property type="evidence" value="ECO:0007669"/>
    <property type="project" value="InterPro"/>
</dbReference>
<dbReference type="PANTHER" id="PTHR47926:SF341">
    <property type="entry name" value="PENTATRICOPEPTIDE REPEAT-CONTAINING PROTEIN"/>
    <property type="match status" value="1"/>
</dbReference>
<dbReference type="AlphaFoldDB" id="A0A438H1C2"/>
<organism evidence="1 2">
    <name type="scientific">Vitis vinifera</name>
    <name type="common">Grape</name>
    <dbReference type="NCBI Taxonomy" id="29760"/>
    <lineage>
        <taxon>Eukaryota</taxon>
        <taxon>Viridiplantae</taxon>
        <taxon>Streptophyta</taxon>
        <taxon>Embryophyta</taxon>
        <taxon>Tracheophyta</taxon>
        <taxon>Spermatophyta</taxon>
        <taxon>Magnoliopsida</taxon>
        <taxon>eudicotyledons</taxon>
        <taxon>Gunneridae</taxon>
        <taxon>Pentapetalae</taxon>
        <taxon>rosids</taxon>
        <taxon>Vitales</taxon>
        <taxon>Vitaceae</taxon>
        <taxon>Viteae</taxon>
        <taxon>Vitis</taxon>
    </lineage>
</organism>
<evidence type="ECO:0000313" key="2">
    <source>
        <dbReference type="Proteomes" id="UP000288805"/>
    </source>
</evidence>
<dbReference type="EMBL" id="QGNW01000298">
    <property type="protein sequence ID" value="RVW78285.1"/>
    <property type="molecule type" value="Genomic_DNA"/>
</dbReference>
<proteinExistence type="predicted"/>
<sequence length="93" mass="10530">MKSEGLFPDGVTFLGYLYACNHGGLVEEGLRVFKIMIEVHNLKPKMEHFARVVDMLGHARRLNEAKSFIDEMGIESDVLVWEALLSACRVHGR</sequence>
<evidence type="ECO:0000313" key="1">
    <source>
        <dbReference type="EMBL" id="RVW78285.1"/>
    </source>
</evidence>
<accession>A0A438H1C2</accession>
<dbReference type="GO" id="GO:0003723">
    <property type="term" value="F:RNA binding"/>
    <property type="evidence" value="ECO:0007669"/>
    <property type="project" value="InterPro"/>
</dbReference>
<dbReference type="PANTHER" id="PTHR47926">
    <property type="entry name" value="PENTATRICOPEPTIDE REPEAT-CONTAINING PROTEIN"/>
    <property type="match status" value="1"/>
</dbReference>
<dbReference type="Proteomes" id="UP000288805">
    <property type="component" value="Unassembled WGS sequence"/>
</dbReference>
<protein>
    <submittedName>
        <fullName evidence="1">Pentatricopeptide repeat-containing protein, mitochondrial</fullName>
    </submittedName>
</protein>